<evidence type="ECO:0000256" key="1">
    <source>
        <dbReference type="ARBA" id="ARBA00001946"/>
    </source>
</evidence>
<dbReference type="InterPro" id="IPR011990">
    <property type="entry name" value="TPR-like_helical_dom_sf"/>
</dbReference>
<keyword evidence="4" id="KW-1133">Transmembrane helix</keyword>
<dbReference type="InterPro" id="IPR029787">
    <property type="entry name" value="Nucleotide_cyclase"/>
</dbReference>
<dbReference type="SUPFAM" id="SSF55073">
    <property type="entry name" value="Nucleotide cyclase"/>
    <property type="match status" value="1"/>
</dbReference>
<dbReference type="EMBL" id="BSOT01000003">
    <property type="protein sequence ID" value="GLR69412.1"/>
    <property type="molecule type" value="Genomic_DNA"/>
</dbReference>
<reference evidence="7" key="2">
    <citation type="submission" date="2023-01" db="EMBL/GenBank/DDBJ databases">
        <title>Draft genome sequence of Agaribacter marinus strain NBRC 110023.</title>
        <authorList>
            <person name="Sun Q."/>
            <person name="Mori K."/>
        </authorList>
    </citation>
    <scope>NUCLEOTIDE SEQUENCE</scope>
    <source>
        <strain evidence="7">NBRC 110023</strain>
    </source>
</reference>
<protein>
    <recommendedName>
        <fullName evidence="2">diguanylate cyclase</fullName>
        <ecNumber evidence="2">2.7.7.65</ecNumber>
    </recommendedName>
</protein>
<feature type="signal peptide" evidence="5">
    <location>
        <begin position="1"/>
        <end position="24"/>
    </location>
</feature>
<dbReference type="Gene3D" id="3.30.70.270">
    <property type="match status" value="1"/>
</dbReference>
<evidence type="ECO:0000259" key="6">
    <source>
        <dbReference type="PROSITE" id="PS50887"/>
    </source>
</evidence>
<evidence type="ECO:0000256" key="5">
    <source>
        <dbReference type="SAM" id="SignalP"/>
    </source>
</evidence>
<reference evidence="7" key="1">
    <citation type="journal article" date="2014" name="Int. J. Syst. Evol. Microbiol.">
        <title>Complete genome sequence of Corynebacterium casei LMG S-19264T (=DSM 44701T), isolated from a smear-ripened cheese.</title>
        <authorList>
            <consortium name="US DOE Joint Genome Institute (JGI-PGF)"/>
            <person name="Walter F."/>
            <person name="Albersmeier A."/>
            <person name="Kalinowski J."/>
            <person name="Ruckert C."/>
        </authorList>
    </citation>
    <scope>NUCLEOTIDE SEQUENCE</scope>
    <source>
        <strain evidence="7">NBRC 110023</strain>
    </source>
</reference>
<dbReference type="InterPro" id="IPR043128">
    <property type="entry name" value="Rev_trsase/Diguanyl_cyclase"/>
</dbReference>
<dbReference type="InterPro" id="IPR000160">
    <property type="entry name" value="GGDEF_dom"/>
</dbReference>
<dbReference type="AlphaFoldDB" id="A0AA37SUF4"/>
<dbReference type="PANTHER" id="PTHR45138:SF9">
    <property type="entry name" value="DIGUANYLATE CYCLASE DGCM-RELATED"/>
    <property type="match status" value="1"/>
</dbReference>
<dbReference type="PROSITE" id="PS50887">
    <property type="entry name" value="GGDEF"/>
    <property type="match status" value="1"/>
</dbReference>
<keyword evidence="5" id="KW-0732">Signal</keyword>
<dbReference type="Pfam" id="PF00990">
    <property type="entry name" value="GGDEF"/>
    <property type="match status" value="1"/>
</dbReference>
<dbReference type="Gene3D" id="1.25.40.10">
    <property type="entry name" value="Tetratricopeptide repeat domain"/>
    <property type="match status" value="1"/>
</dbReference>
<dbReference type="SUPFAM" id="SSF48452">
    <property type="entry name" value="TPR-like"/>
    <property type="match status" value="1"/>
</dbReference>
<dbReference type="GO" id="GO:0052621">
    <property type="term" value="F:diguanylate cyclase activity"/>
    <property type="evidence" value="ECO:0007669"/>
    <property type="project" value="UniProtKB-EC"/>
</dbReference>
<keyword evidence="8" id="KW-1185">Reference proteome</keyword>
<gene>
    <name evidence="7" type="ORF">GCM10007852_03200</name>
</gene>
<feature type="domain" description="GGDEF" evidence="6">
    <location>
        <begin position="495"/>
        <end position="625"/>
    </location>
</feature>
<dbReference type="CDD" id="cd01949">
    <property type="entry name" value="GGDEF"/>
    <property type="match status" value="1"/>
</dbReference>
<evidence type="ECO:0000313" key="7">
    <source>
        <dbReference type="EMBL" id="GLR69412.1"/>
    </source>
</evidence>
<dbReference type="InterPro" id="IPR050469">
    <property type="entry name" value="Diguanylate_Cyclase"/>
</dbReference>
<name>A0AA37SUF4_9ALTE</name>
<evidence type="ECO:0000256" key="2">
    <source>
        <dbReference type="ARBA" id="ARBA00012528"/>
    </source>
</evidence>
<evidence type="ECO:0000313" key="8">
    <source>
        <dbReference type="Proteomes" id="UP001156601"/>
    </source>
</evidence>
<proteinExistence type="predicted"/>
<organism evidence="7 8">
    <name type="scientific">Agaribacter marinus</name>
    <dbReference type="NCBI Taxonomy" id="1431249"/>
    <lineage>
        <taxon>Bacteria</taxon>
        <taxon>Pseudomonadati</taxon>
        <taxon>Pseudomonadota</taxon>
        <taxon>Gammaproteobacteria</taxon>
        <taxon>Alteromonadales</taxon>
        <taxon>Alteromonadaceae</taxon>
        <taxon>Agaribacter</taxon>
    </lineage>
</organism>
<dbReference type="RefSeq" id="WP_284215742.1">
    <property type="nucleotide sequence ID" value="NZ_BSOT01000003.1"/>
</dbReference>
<dbReference type="NCBIfam" id="TIGR00254">
    <property type="entry name" value="GGDEF"/>
    <property type="match status" value="1"/>
</dbReference>
<feature type="chain" id="PRO_5041299522" description="diguanylate cyclase" evidence="5">
    <location>
        <begin position="25"/>
        <end position="625"/>
    </location>
</feature>
<comment type="cofactor">
    <cofactor evidence="1">
        <name>Mg(2+)</name>
        <dbReference type="ChEBI" id="CHEBI:18420"/>
    </cofactor>
</comment>
<keyword evidence="4" id="KW-0472">Membrane</keyword>
<evidence type="ECO:0000256" key="4">
    <source>
        <dbReference type="SAM" id="Phobius"/>
    </source>
</evidence>
<dbReference type="FunFam" id="3.30.70.270:FF:000001">
    <property type="entry name" value="Diguanylate cyclase domain protein"/>
    <property type="match status" value="1"/>
</dbReference>
<dbReference type="PANTHER" id="PTHR45138">
    <property type="entry name" value="REGULATORY COMPONENTS OF SENSORY TRANSDUCTION SYSTEM"/>
    <property type="match status" value="1"/>
</dbReference>
<dbReference type="SMART" id="SM00267">
    <property type="entry name" value="GGDEF"/>
    <property type="match status" value="1"/>
</dbReference>
<accession>A0AA37SUF4</accession>
<comment type="catalytic activity">
    <reaction evidence="3">
        <text>2 GTP = 3',3'-c-di-GMP + 2 diphosphate</text>
        <dbReference type="Rhea" id="RHEA:24898"/>
        <dbReference type="ChEBI" id="CHEBI:33019"/>
        <dbReference type="ChEBI" id="CHEBI:37565"/>
        <dbReference type="ChEBI" id="CHEBI:58805"/>
        <dbReference type="EC" id="2.7.7.65"/>
    </reaction>
</comment>
<feature type="transmembrane region" description="Helical" evidence="4">
    <location>
        <begin position="432"/>
        <end position="452"/>
    </location>
</feature>
<sequence length="625" mass="71171">MRRYHTILSLAITWFIAMCVSASADTITTTGNNFFSSSYQTLYAEMQKNPTNYVNSNQTHSFSTVSDFQSFFISIQAYEQLGRIQIAAEKLKAGISASYAGELENAKPLRAIFYEKLSDLLVISEQFIDARQAITNAIEQGSVDFGTINLINRLQKRARIDALMGANIDALQDLQLGFQLANTVDNDFKAAEIALSIIRIHQDRDEHTIAVSYAKKALTILRQLELPIQLSEALVLTANSYISVDDNITALNHLLEAEKLLESGNNLELSARIYKYKARISLTSNNSTQAIKYVKDAIEMSPPEDKVELADLHLLMSAAYLSSEEVDASIEHLVTAFDLIQNQSAPFTLLQRLHIQRAELLSFLGQFEQAYKLTKDILASRELNQPIDEIKRILDMHTNFQLRLQQQENLKLKQENQSQETEIENRTMLTQLYSVIMVLLFLSSILLFLLFIRTRGHRKNLEQIAHRDHLTDLYSRRRIFEILSFQHDMFKRNNLAYCIAIVDLDYFKKINDNYGHQTGDEVLKSFAKMAQECFRKTDSIGRIGGEEFLFIFPETPVQQGERLLNVFSERIRKISAELQLSDATTASVGIVEPSKDEKVSDALRKADDALYKAKENGRDQIVRGY</sequence>
<evidence type="ECO:0000256" key="3">
    <source>
        <dbReference type="ARBA" id="ARBA00034247"/>
    </source>
</evidence>
<keyword evidence="4" id="KW-0812">Transmembrane</keyword>
<dbReference type="EC" id="2.7.7.65" evidence="2"/>
<comment type="caution">
    <text evidence="7">The sequence shown here is derived from an EMBL/GenBank/DDBJ whole genome shotgun (WGS) entry which is preliminary data.</text>
</comment>
<dbReference type="Proteomes" id="UP001156601">
    <property type="component" value="Unassembled WGS sequence"/>
</dbReference>